<feature type="domain" description="Nudix hydrolase" evidence="2">
    <location>
        <begin position="224"/>
        <end position="383"/>
    </location>
</feature>
<dbReference type="InterPro" id="IPR039989">
    <property type="entry name" value="NUDT9"/>
</dbReference>
<feature type="chain" id="PRO_5042270636" evidence="1">
    <location>
        <begin position="22"/>
        <end position="389"/>
    </location>
</feature>
<proteinExistence type="predicted"/>
<dbReference type="PROSITE" id="PS51462">
    <property type="entry name" value="NUDIX"/>
    <property type="match status" value="1"/>
</dbReference>
<dbReference type="SUPFAM" id="SSF55811">
    <property type="entry name" value="Nudix"/>
    <property type="match status" value="1"/>
</dbReference>
<dbReference type="PANTHER" id="PTHR13030:SF8">
    <property type="entry name" value="ADP-RIBOSE PYROPHOSPHATASE, MITOCHONDRIAL"/>
    <property type="match status" value="1"/>
</dbReference>
<dbReference type="InterPro" id="IPR000086">
    <property type="entry name" value="NUDIX_hydrolase_dom"/>
</dbReference>
<evidence type="ECO:0000313" key="3">
    <source>
        <dbReference type="EMBL" id="KAI1712561.1"/>
    </source>
</evidence>
<comment type="caution">
    <text evidence="3">The sequence shown here is derived from an EMBL/GenBank/DDBJ whole genome shotgun (WGS) entry which is preliminary data.</text>
</comment>
<protein>
    <submittedName>
        <fullName evidence="3">NUDIX domain-containing protein</fullName>
    </submittedName>
</protein>
<dbReference type="Gene3D" id="3.90.79.10">
    <property type="entry name" value="Nucleoside Triphosphate Pyrophosphohydrolase"/>
    <property type="match status" value="1"/>
</dbReference>
<dbReference type="Proteomes" id="UP001201812">
    <property type="component" value="Unassembled WGS sequence"/>
</dbReference>
<accession>A0AAD4MZL4</accession>
<name>A0AAD4MZL4_9BILA</name>
<gene>
    <name evidence="3" type="ORF">DdX_09653</name>
</gene>
<evidence type="ECO:0000259" key="2">
    <source>
        <dbReference type="PROSITE" id="PS51462"/>
    </source>
</evidence>
<dbReference type="Pfam" id="PF25969">
    <property type="entry name" value="NUDT9_N"/>
    <property type="match status" value="1"/>
</dbReference>
<dbReference type="PANTHER" id="PTHR13030">
    <property type="entry name" value="NUDIX HYDROLASE"/>
    <property type="match status" value="1"/>
</dbReference>
<dbReference type="GO" id="GO:0047631">
    <property type="term" value="F:ADP-ribose diphosphatase activity"/>
    <property type="evidence" value="ECO:0007669"/>
    <property type="project" value="InterPro"/>
</dbReference>
<dbReference type="AlphaFoldDB" id="A0AAD4MZL4"/>
<dbReference type="Pfam" id="PF00293">
    <property type="entry name" value="NUDIX"/>
    <property type="match status" value="1"/>
</dbReference>
<reference evidence="3" key="1">
    <citation type="submission" date="2022-01" db="EMBL/GenBank/DDBJ databases">
        <title>Genome Sequence Resource for Two Populations of Ditylenchus destructor, the Migratory Endoparasitic Phytonematode.</title>
        <authorList>
            <person name="Zhang H."/>
            <person name="Lin R."/>
            <person name="Xie B."/>
        </authorList>
    </citation>
    <scope>NUCLEOTIDE SEQUENCE</scope>
    <source>
        <strain evidence="3">BazhouSP</strain>
    </source>
</reference>
<feature type="signal peptide" evidence="1">
    <location>
        <begin position="1"/>
        <end position="21"/>
    </location>
</feature>
<dbReference type="EMBL" id="JAKKPZ010000018">
    <property type="protein sequence ID" value="KAI1712561.1"/>
    <property type="molecule type" value="Genomic_DNA"/>
</dbReference>
<organism evidence="3 4">
    <name type="scientific">Ditylenchus destructor</name>
    <dbReference type="NCBI Taxonomy" id="166010"/>
    <lineage>
        <taxon>Eukaryota</taxon>
        <taxon>Metazoa</taxon>
        <taxon>Ecdysozoa</taxon>
        <taxon>Nematoda</taxon>
        <taxon>Chromadorea</taxon>
        <taxon>Rhabditida</taxon>
        <taxon>Tylenchina</taxon>
        <taxon>Tylenchomorpha</taxon>
        <taxon>Sphaerularioidea</taxon>
        <taxon>Anguinidae</taxon>
        <taxon>Anguininae</taxon>
        <taxon>Ditylenchus</taxon>
    </lineage>
</organism>
<keyword evidence="4" id="KW-1185">Reference proteome</keyword>
<keyword evidence="1" id="KW-0732">Signal</keyword>
<evidence type="ECO:0000313" key="4">
    <source>
        <dbReference type="Proteomes" id="UP001201812"/>
    </source>
</evidence>
<dbReference type="InterPro" id="IPR015797">
    <property type="entry name" value="NUDIX_hydrolase-like_dom_sf"/>
</dbReference>
<evidence type="ECO:0000256" key="1">
    <source>
        <dbReference type="SAM" id="SignalP"/>
    </source>
</evidence>
<sequence>MLSLRAHFCVLFLTVIGLSVATNNANSNQPVTHSQDSGHGHKSITPVEQCSWSDTIAAQFQRLASFFKRKMPHGSIKGMDKVKAVIGPVHRNCRNTENPYRDTDNKEHSDEPIKRVFIADEKLDWSIKLTENEYKPKDHFSKKYKEKRGEKDYTWVDSDDPKTYAKVYNKFDKENNVDRTSVPGPYLFDIDGRPLNPFGRTGIKGWGAIGRWGPSHAADAIVAKYIEVEVEEIVNGNKTKSKKKLLHVVLQKRKDNGKWAMPGGFVDPNNAEPRDPSITALREFIEEVLNHKPDELLNQLWKACKMLLYDGYIDDERNTDNAWMVSKVYAMIDRKNKLNLKLEPDPKESTAAKWVTVAPGWPNLEEGEEIWEAHMPFIRLFAASEGVTV</sequence>